<keyword evidence="2" id="KW-1185">Reference proteome</keyword>
<protein>
    <submittedName>
        <fullName evidence="1">Uncharacterized protein</fullName>
    </submittedName>
</protein>
<dbReference type="OrthoDB" id="3068835at2759"/>
<accession>A0A0C3GU61</accession>
<sequence length="362" mass="39792">MANMAATAVLSPSLLLDIESFLPNAFIEGEKMQQETADPGILLNLGVSPSNYEESPNPPSYTAIVQANGPFRPSTSGEAILEQQPILVDEKCTTESSVTSSQLLTKVIASIPPAISPSTSFPPLPLPILIPRVHPDNTMPFARAWVPELTQHGFTQEEFLAFIDNLNMVTSPIAVFQLFKLASIGVGAVPHEWGQATSAALGFIASVGTYAISYARQKTYLQAANERYFAPRGLHVQVVGTRRMRKLLGIGKKDPLIMPLSQDTLTQTPQQQYMAALEGRVCDITFEVPGPAESTKLLAKLGSWQVRVQLRKAEKEFRKARQRAWKSNTKGKGKIYKIEMWGQKVSVNMLGWILIKNLSEES</sequence>
<organism evidence="1 2">
    <name type="scientific">Oidiodendron maius (strain Zn)</name>
    <dbReference type="NCBI Taxonomy" id="913774"/>
    <lineage>
        <taxon>Eukaryota</taxon>
        <taxon>Fungi</taxon>
        <taxon>Dikarya</taxon>
        <taxon>Ascomycota</taxon>
        <taxon>Pezizomycotina</taxon>
        <taxon>Leotiomycetes</taxon>
        <taxon>Leotiomycetes incertae sedis</taxon>
        <taxon>Myxotrichaceae</taxon>
        <taxon>Oidiodendron</taxon>
    </lineage>
</organism>
<name>A0A0C3GU61_OIDMZ</name>
<proteinExistence type="predicted"/>
<dbReference type="PANTHER" id="PTHR38887">
    <property type="entry name" value="CHROMOSOME 21, WHOLE GENOME SHOTGUN SEQUENCE"/>
    <property type="match status" value="1"/>
</dbReference>
<dbReference type="Proteomes" id="UP000054321">
    <property type="component" value="Unassembled WGS sequence"/>
</dbReference>
<reference evidence="1 2" key="1">
    <citation type="submission" date="2014-04" db="EMBL/GenBank/DDBJ databases">
        <authorList>
            <consortium name="DOE Joint Genome Institute"/>
            <person name="Kuo A."/>
            <person name="Martino E."/>
            <person name="Perotto S."/>
            <person name="Kohler A."/>
            <person name="Nagy L.G."/>
            <person name="Floudas D."/>
            <person name="Copeland A."/>
            <person name="Barry K.W."/>
            <person name="Cichocki N."/>
            <person name="Veneault-Fourrey C."/>
            <person name="LaButti K."/>
            <person name="Lindquist E.A."/>
            <person name="Lipzen A."/>
            <person name="Lundell T."/>
            <person name="Morin E."/>
            <person name="Murat C."/>
            <person name="Sun H."/>
            <person name="Tunlid A."/>
            <person name="Henrissat B."/>
            <person name="Grigoriev I.V."/>
            <person name="Hibbett D.S."/>
            <person name="Martin F."/>
            <person name="Nordberg H.P."/>
            <person name="Cantor M.N."/>
            <person name="Hua S.X."/>
        </authorList>
    </citation>
    <scope>NUCLEOTIDE SEQUENCE [LARGE SCALE GENOMIC DNA]</scope>
    <source>
        <strain evidence="1 2">Zn</strain>
    </source>
</reference>
<dbReference type="PANTHER" id="PTHR38887:SF1">
    <property type="entry name" value="RAS MODIFICATION PROTEIN ERF4"/>
    <property type="match status" value="1"/>
</dbReference>
<dbReference type="InterPro" id="IPR053221">
    <property type="entry name" value="Burnettramic_acid_biosynth"/>
</dbReference>
<dbReference type="STRING" id="913774.A0A0C3GU61"/>
<reference evidence="2" key="2">
    <citation type="submission" date="2015-01" db="EMBL/GenBank/DDBJ databases">
        <title>Evolutionary Origins and Diversification of the Mycorrhizal Mutualists.</title>
        <authorList>
            <consortium name="DOE Joint Genome Institute"/>
            <consortium name="Mycorrhizal Genomics Consortium"/>
            <person name="Kohler A."/>
            <person name="Kuo A."/>
            <person name="Nagy L.G."/>
            <person name="Floudas D."/>
            <person name="Copeland A."/>
            <person name="Barry K.W."/>
            <person name="Cichocki N."/>
            <person name="Veneault-Fourrey C."/>
            <person name="LaButti K."/>
            <person name="Lindquist E.A."/>
            <person name="Lipzen A."/>
            <person name="Lundell T."/>
            <person name="Morin E."/>
            <person name="Murat C."/>
            <person name="Riley R."/>
            <person name="Ohm R."/>
            <person name="Sun H."/>
            <person name="Tunlid A."/>
            <person name="Henrissat B."/>
            <person name="Grigoriev I.V."/>
            <person name="Hibbett D.S."/>
            <person name="Martin F."/>
        </authorList>
    </citation>
    <scope>NUCLEOTIDE SEQUENCE [LARGE SCALE GENOMIC DNA]</scope>
    <source>
        <strain evidence="2">Zn</strain>
    </source>
</reference>
<evidence type="ECO:0000313" key="2">
    <source>
        <dbReference type="Proteomes" id="UP000054321"/>
    </source>
</evidence>
<dbReference type="HOGENOM" id="CLU_765254_0_0_1"/>
<gene>
    <name evidence="1" type="ORF">OIDMADRAFT_184610</name>
</gene>
<dbReference type="EMBL" id="KN832892">
    <property type="protein sequence ID" value="KIM93926.1"/>
    <property type="molecule type" value="Genomic_DNA"/>
</dbReference>
<evidence type="ECO:0000313" key="1">
    <source>
        <dbReference type="EMBL" id="KIM93926.1"/>
    </source>
</evidence>
<dbReference type="AlphaFoldDB" id="A0A0C3GU61"/>
<dbReference type="InParanoid" id="A0A0C3GU61"/>